<dbReference type="GO" id="GO:0016887">
    <property type="term" value="F:ATP hydrolysis activity"/>
    <property type="evidence" value="ECO:0007669"/>
    <property type="project" value="InterPro"/>
</dbReference>
<keyword evidence="9 13" id="KW-1278">Translocase</keyword>
<dbReference type="Gene3D" id="2.70.150.10">
    <property type="entry name" value="Calcium-transporting ATPase, cytoplasmic transduction domain A"/>
    <property type="match status" value="1"/>
</dbReference>
<evidence type="ECO:0000256" key="10">
    <source>
        <dbReference type="ARBA" id="ARBA00022989"/>
    </source>
</evidence>
<dbReference type="InterPro" id="IPR018303">
    <property type="entry name" value="ATPase_P-typ_P_site"/>
</dbReference>
<dbReference type="FunFam" id="1.20.1110.10:FF:000023">
    <property type="entry name" value="Cation-transporting ATPase"/>
    <property type="match status" value="1"/>
</dbReference>
<dbReference type="KEGG" id="tet:TTHERM_00249810"/>
<dbReference type="PANTHER" id="PTHR45630:SF8">
    <property type="entry name" value="CATION-TRANSPORTING ATPASE"/>
    <property type="match status" value="1"/>
</dbReference>
<keyword evidence="7 13" id="KW-0067">ATP-binding</keyword>
<dbReference type="GO" id="GO:0046872">
    <property type="term" value="F:metal ion binding"/>
    <property type="evidence" value="ECO:0007669"/>
    <property type="project" value="UniProtKB-UniRule"/>
</dbReference>
<dbReference type="InterPro" id="IPR059000">
    <property type="entry name" value="ATPase_P-type_domA"/>
</dbReference>
<dbReference type="InterPro" id="IPR023298">
    <property type="entry name" value="ATPase_P-typ_TM_dom_sf"/>
</dbReference>
<organism evidence="17 18">
    <name type="scientific">Tetrahymena thermophila (strain SB210)</name>
    <dbReference type="NCBI Taxonomy" id="312017"/>
    <lineage>
        <taxon>Eukaryota</taxon>
        <taxon>Sar</taxon>
        <taxon>Alveolata</taxon>
        <taxon>Ciliophora</taxon>
        <taxon>Intramacronucleata</taxon>
        <taxon>Oligohymenophorea</taxon>
        <taxon>Hymenostomatida</taxon>
        <taxon>Tetrahymenina</taxon>
        <taxon>Tetrahymenidae</taxon>
        <taxon>Tetrahymena</taxon>
    </lineage>
</organism>
<dbReference type="NCBIfam" id="TIGR01494">
    <property type="entry name" value="ATPase_P-type"/>
    <property type="match status" value="2"/>
</dbReference>
<feature type="compositionally biased region" description="Polar residues" evidence="14">
    <location>
        <begin position="956"/>
        <end position="974"/>
    </location>
</feature>
<gene>
    <name evidence="17" type="ORF">TTHERM_00249810</name>
</gene>
<evidence type="ECO:0000259" key="16">
    <source>
        <dbReference type="Pfam" id="PF12409"/>
    </source>
</evidence>
<dbReference type="GO" id="GO:0016020">
    <property type="term" value="C:membrane"/>
    <property type="evidence" value="ECO:0007669"/>
    <property type="project" value="UniProtKB-SubCell"/>
</dbReference>
<dbReference type="GO" id="GO:0140358">
    <property type="term" value="F:P-type transmembrane transporter activity"/>
    <property type="evidence" value="ECO:0007669"/>
    <property type="project" value="InterPro"/>
</dbReference>
<feature type="compositionally biased region" description="Basic residues" evidence="14">
    <location>
        <begin position="893"/>
        <end position="903"/>
    </location>
</feature>
<feature type="transmembrane region" description="Helical" evidence="13">
    <location>
        <begin position="456"/>
        <end position="477"/>
    </location>
</feature>
<dbReference type="eggNOG" id="KOG0208">
    <property type="taxonomic scope" value="Eukaryota"/>
</dbReference>
<dbReference type="InParanoid" id="Q23QV2"/>
<keyword evidence="11 13" id="KW-0472">Membrane</keyword>
<evidence type="ECO:0000259" key="15">
    <source>
        <dbReference type="Pfam" id="PF00122"/>
    </source>
</evidence>
<evidence type="ECO:0000256" key="12">
    <source>
        <dbReference type="ARBA" id="ARBA00049360"/>
    </source>
</evidence>
<dbReference type="InterPro" id="IPR023299">
    <property type="entry name" value="ATPase_P-typ_cyto_dom_N"/>
</dbReference>
<evidence type="ECO:0000256" key="13">
    <source>
        <dbReference type="RuleBase" id="RU362082"/>
    </source>
</evidence>
<comment type="similarity">
    <text evidence="2 13">Belongs to the cation transport ATPase (P-type) (TC 3.A.3) family. Type V subfamily.</text>
</comment>
<evidence type="ECO:0000256" key="11">
    <source>
        <dbReference type="ARBA" id="ARBA00023136"/>
    </source>
</evidence>
<evidence type="ECO:0000313" key="18">
    <source>
        <dbReference type="Proteomes" id="UP000009168"/>
    </source>
</evidence>
<evidence type="ECO:0000256" key="6">
    <source>
        <dbReference type="ARBA" id="ARBA00022741"/>
    </source>
</evidence>
<dbReference type="InterPro" id="IPR036412">
    <property type="entry name" value="HAD-like_sf"/>
</dbReference>
<feature type="transmembrane region" description="Helical" evidence="13">
    <location>
        <begin position="60"/>
        <end position="77"/>
    </location>
</feature>
<feature type="domain" description="P5B-type ATPase N-terminal" evidence="16">
    <location>
        <begin position="49"/>
        <end position="117"/>
    </location>
</feature>
<feature type="domain" description="P-type ATPase A" evidence="15">
    <location>
        <begin position="290"/>
        <end position="398"/>
    </location>
</feature>
<dbReference type="FunCoup" id="Q23QV2">
    <property type="interactions" value="48"/>
</dbReference>
<evidence type="ECO:0000256" key="9">
    <source>
        <dbReference type="ARBA" id="ARBA00022967"/>
    </source>
</evidence>
<comment type="catalytic activity">
    <reaction evidence="12 13">
        <text>ATP + H2O = ADP + phosphate + H(+)</text>
        <dbReference type="Rhea" id="RHEA:13065"/>
        <dbReference type="ChEBI" id="CHEBI:15377"/>
        <dbReference type="ChEBI" id="CHEBI:15378"/>
        <dbReference type="ChEBI" id="CHEBI:30616"/>
        <dbReference type="ChEBI" id="CHEBI:43474"/>
        <dbReference type="ChEBI" id="CHEBI:456216"/>
    </reaction>
</comment>
<evidence type="ECO:0000256" key="2">
    <source>
        <dbReference type="ARBA" id="ARBA00006000"/>
    </source>
</evidence>
<dbReference type="Pfam" id="PF00122">
    <property type="entry name" value="E1-E2_ATPase"/>
    <property type="match status" value="1"/>
</dbReference>
<dbReference type="SUPFAM" id="SSF81660">
    <property type="entry name" value="Metal cation-transporting ATPase, ATP-binding domain N"/>
    <property type="match status" value="1"/>
</dbReference>
<dbReference type="GeneID" id="7843219"/>
<feature type="transmembrane region" description="Helical" evidence="13">
    <location>
        <begin position="1324"/>
        <end position="1344"/>
    </location>
</feature>
<dbReference type="PANTHER" id="PTHR45630">
    <property type="entry name" value="CATION-TRANSPORTING ATPASE-RELATED"/>
    <property type="match status" value="1"/>
</dbReference>
<dbReference type="Gene3D" id="3.40.1110.10">
    <property type="entry name" value="Calcium-transporting ATPase, cytoplasmic domain N"/>
    <property type="match status" value="1"/>
</dbReference>
<reference evidence="18" key="1">
    <citation type="journal article" date="2006" name="PLoS Biol.">
        <title>Macronuclear genome sequence of the ciliate Tetrahymena thermophila, a model eukaryote.</title>
        <authorList>
            <person name="Eisen J.A."/>
            <person name="Coyne R.S."/>
            <person name="Wu M."/>
            <person name="Wu D."/>
            <person name="Thiagarajan M."/>
            <person name="Wortman J.R."/>
            <person name="Badger J.H."/>
            <person name="Ren Q."/>
            <person name="Amedeo P."/>
            <person name="Jones K.M."/>
            <person name="Tallon L.J."/>
            <person name="Delcher A.L."/>
            <person name="Salzberg S.L."/>
            <person name="Silva J.C."/>
            <person name="Haas B.J."/>
            <person name="Majoros W.H."/>
            <person name="Farzad M."/>
            <person name="Carlton J.M."/>
            <person name="Smith R.K. Jr."/>
            <person name="Garg J."/>
            <person name="Pearlman R.E."/>
            <person name="Karrer K.M."/>
            <person name="Sun L."/>
            <person name="Manning G."/>
            <person name="Elde N.C."/>
            <person name="Turkewitz A.P."/>
            <person name="Asai D.J."/>
            <person name="Wilkes D.E."/>
            <person name="Wang Y."/>
            <person name="Cai H."/>
            <person name="Collins K."/>
            <person name="Stewart B.A."/>
            <person name="Lee S.R."/>
            <person name="Wilamowska K."/>
            <person name="Weinberg Z."/>
            <person name="Ruzzo W.L."/>
            <person name="Wloga D."/>
            <person name="Gaertig J."/>
            <person name="Frankel J."/>
            <person name="Tsao C.-C."/>
            <person name="Gorovsky M.A."/>
            <person name="Keeling P.J."/>
            <person name="Waller R.F."/>
            <person name="Patron N.J."/>
            <person name="Cherry J.M."/>
            <person name="Stover N.A."/>
            <person name="Krieger C.J."/>
            <person name="del Toro C."/>
            <person name="Ryder H.F."/>
            <person name="Williamson S.C."/>
            <person name="Barbeau R.A."/>
            <person name="Hamilton E.P."/>
            <person name="Orias E."/>
        </authorList>
    </citation>
    <scope>NUCLEOTIDE SEQUENCE [LARGE SCALE GENOMIC DNA]</scope>
    <source>
        <strain evidence="18">SB210</strain>
    </source>
</reference>
<name>Q23QV2_TETTS</name>
<evidence type="ECO:0000256" key="8">
    <source>
        <dbReference type="ARBA" id="ARBA00022842"/>
    </source>
</evidence>
<dbReference type="FunFam" id="3.40.50.1000:FF:000068">
    <property type="entry name" value="Cation-transporting ATPase"/>
    <property type="match status" value="1"/>
</dbReference>
<dbReference type="PRINTS" id="PR00119">
    <property type="entry name" value="CATATPASE"/>
</dbReference>
<dbReference type="OrthoDB" id="425043at2759"/>
<dbReference type="STRING" id="312017.Q23QV2"/>
<dbReference type="InterPro" id="IPR047819">
    <property type="entry name" value="P5A-ATPase_N"/>
</dbReference>
<evidence type="ECO:0000256" key="4">
    <source>
        <dbReference type="ARBA" id="ARBA00022692"/>
    </source>
</evidence>
<dbReference type="Pfam" id="PF12409">
    <property type="entry name" value="P5-ATPase"/>
    <property type="match status" value="1"/>
</dbReference>
<dbReference type="Gene3D" id="3.40.50.1000">
    <property type="entry name" value="HAD superfamily/HAD-like"/>
    <property type="match status" value="1"/>
</dbReference>
<dbReference type="GO" id="GO:0005524">
    <property type="term" value="F:ATP binding"/>
    <property type="evidence" value="ECO:0007669"/>
    <property type="project" value="UniProtKB-UniRule"/>
</dbReference>
<feature type="transmembrane region" description="Helical" evidence="13">
    <location>
        <begin position="1190"/>
        <end position="1214"/>
    </location>
</feature>
<dbReference type="SUPFAM" id="SSF81665">
    <property type="entry name" value="Calcium ATPase, transmembrane domain M"/>
    <property type="match status" value="1"/>
</dbReference>
<keyword evidence="6 13" id="KW-0547">Nucleotide-binding</keyword>
<dbReference type="Pfam" id="PF13246">
    <property type="entry name" value="Cation_ATPase"/>
    <property type="match status" value="1"/>
</dbReference>
<keyword evidence="4 13" id="KW-0812">Transmembrane</keyword>
<evidence type="ECO:0000256" key="1">
    <source>
        <dbReference type="ARBA" id="ARBA00004141"/>
    </source>
</evidence>
<dbReference type="InterPro" id="IPR023214">
    <property type="entry name" value="HAD_sf"/>
</dbReference>
<dbReference type="InterPro" id="IPR006544">
    <property type="entry name" value="P-type_TPase_V"/>
</dbReference>
<keyword evidence="3" id="KW-0597">Phosphoprotein</keyword>
<evidence type="ECO:0000256" key="3">
    <source>
        <dbReference type="ARBA" id="ARBA00022553"/>
    </source>
</evidence>
<feature type="transmembrane region" description="Helical" evidence="13">
    <location>
        <begin position="227"/>
        <end position="244"/>
    </location>
</feature>
<dbReference type="InterPro" id="IPR001757">
    <property type="entry name" value="P_typ_ATPase"/>
</dbReference>
<dbReference type="Proteomes" id="UP000009168">
    <property type="component" value="Unassembled WGS sequence"/>
</dbReference>
<dbReference type="EMBL" id="GG662647">
    <property type="protein sequence ID" value="EAR98786.2"/>
    <property type="molecule type" value="Genomic_DNA"/>
</dbReference>
<dbReference type="SUPFAM" id="SSF81653">
    <property type="entry name" value="Calcium ATPase, transduction domain A"/>
    <property type="match status" value="1"/>
</dbReference>
<evidence type="ECO:0000256" key="14">
    <source>
        <dbReference type="SAM" id="MobiDB-lite"/>
    </source>
</evidence>
<keyword evidence="5 13" id="KW-0479">Metal-binding</keyword>
<dbReference type="HOGENOM" id="CLU_001828_0_0_1"/>
<evidence type="ECO:0000256" key="5">
    <source>
        <dbReference type="ARBA" id="ARBA00022723"/>
    </source>
</evidence>
<dbReference type="PROSITE" id="PS00154">
    <property type="entry name" value="ATPASE_E1_E2"/>
    <property type="match status" value="1"/>
</dbReference>
<accession>Q23QV2</accession>
<feature type="region of interest" description="Disordered" evidence="14">
    <location>
        <begin position="873"/>
        <end position="909"/>
    </location>
</feature>
<sequence length="1377" mass="156950">MKPQTNDKALNEQLLEQNLQNEQLNNQRGRKVNFKLPEDIQEEGVINDIESFKISKVKLILSYILFVVSGGILYLFTRWDINFKILIQMVKCSAQEAEYMKITSIDNTITLVKTEKRVMTLDDYPSNNFLIFTFRLYTYYYDDRIDCFFPVQFALSLLTNNQIHEKYGRGVESEEKLSQLFQMYGKNNTEIPDKSTMKILIDEVLSPFYIFQVFSVTLWMIEPYYYYASVILGTSLLSAIVSLIETKNNYKKLKQMSFFETPVFVYRGIQEYIQPDGGHLKIERDIIKGKQEISSLNLVPGDIIEIPDGQILPCDVILLNGSCVMNESMLTGESIPIIKSSLPFNSNKYHPNEDGKQSTLFAGTKCIETRFYLKGQIPVLGLVSQTSFNTMKGQLVRSILYPKQNSFSFYVDSLKFIAVLALISIVGFIVSLPFMIKGYNEGYLELRDLILNSLDLVTITVPPALPTCLSIGISFAISRLRKQQIFCISPPKVNISGKVTIMCFDKTGTLTEEGLDMYGLRPIFYTGPNKVKFAKLQDETKRLGETKRYKLNGVAEQINLYGENNPYTLIGDPEIILKECMASCHGLTKIKGELIGDPLEVKMFEATEWVLIENDMDKYDELVLAVVQPPCGTVFQTSDINQIEESIKTNQLPTSIGIIKRFEFSSKLQRMSTIVRNLQNQTDFFRLHVKGSPEKIFELCKPETIPQNFHEVLDFYARKGFRILAFGIKILKMTYRKIQKVERDEVEKDLTFAGLLIMENKLKPITTQIIEELQNANIRTIMVTGDNALTAISVGRQCQIVDENKRVYFGDISDDPKQKNKIVWKDFEHADKILNEDNLEPVNGIQQYLEEGILEIQEEKQIFEQAQILEEKERQNSSINQKIKSKDSLNNKVSHKHGTPNKKSYRDRASKEISLNNQNQISTHEQIEAALSIFDNQHQLSQQSSVNLSNEQLSQHLPSHSDTKSQSNSEFQFNKNEEQEAEAIAALQDDIQDQLPWNHNQEQFTLAITGRAFSKIIDESTESPSKAQLLRTMLLKTQIFARMRPEEKALLLQSLQELPWKPTCGMCGDGANDCGALKTADIGISLSEAEASIAAPFTSKVQDISCVIELLKEGRAALVTSFSCFKFMALYSMIQFFTTTLLYTVNSLPGDMQFLYWDVVIIIPLAFLMGLTDAYPVLSKQVPGSSLVSFPVLCSVIGQTLVNGGFQIIVFMILRSQNWYQSVVEAHTYLGDLDDEDARKSCYESTTLFLFSNFQYISTCIAFSIGKPFKKEFYTNRLFTFSLILITSISLVIQLVPNSFTRSFLDVFEKVQLDDQEPKSEMPYSFLLVLLGISFGSAIANIFFEKYVVKKLSLYFKRKQDPKKYQSLIMPSQAQKN</sequence>
<proteinExistence type="inferred from homology"/>
<keyword evidence="10 13" id="KW-1133">Transmembrane helix</keyword>
<evidence type="ECO:0000256" key="7">
    <source>
        <dbReference type="ARBA" id="ARBA00022840"/>
    </source>
</evidence>
<feature type="transmembrane region" description="Helical" evidence="13">
    <location>
        <begin position="1278"/>
        <end position="1296"/>
    </location>
</feature>
<feature type="transmembrane region" description="Helical" evidence="13">
    <location>
        <begin position="1116"/>
        <end position="1134"/>
    </location>
</feature>
<keyword evidence="8 13" id="KW-0460">Magnesium</keyword>
<keyword evidence="18" id="KW-1185">Reference proteome</keyword>
<dbReference type="RefSeq" id="XP_001019031.2">
    <property type="nucleotide sequence ID" value="XM_001019031.2"/>
</dbReference>
<dbReference type="GO" id="GO:0019829">
    <property type="term" value="F:ATPase-coupled monoatomic cation transmembrane transporter activity"/>
    <property type="evidence" value="ECO:0007669"/>
    <property type="project" value="UniProtKB-UniRule"/>
</dbReference>
<dbReference type="NCBIfam" id="TIGR01657">
    <property type="entry name" value="P-ATPase-V"/>
    <property type="match status" value="1"/>
</dbReference>
<protein>
    <recommendedName>
        <fullName evidence="13">Cation-transporting ATPase</fullName>
        <ecNumber evidence="13">7.2.2.-</ecNumber>
    </recommendedName>
</protein>
<dbReference type="InterPro" id="IPR008250">
    <property type="entry name" value="ATPase_P-typ_transduc_dom_A_sf"/>
</dbReference>
<dbReference type="EC" id="7.2.2.-" evidence="13"/>
<comment type="subcellular location">
    <subcellularLocation>
        <location evidence="1 13">Membrane</location>
        <topology evidence="1 13">Multi-pass membrane protein</topology>
    </subcellularLocation>
</comment>
<evidence type="ECO:0000313" key="17">
    <source>
        <dbReference type="EMBL" id="EAR98786.2"/>
    </source>
</evidence>
<feature type="transmembrane region" description="Helical" evidence="13">
    <location>
        <begin position="1248"/>
        <end position="1266"/>
    </location>
</feature>
<feature type="region of interest" description="Disordered" evidence="14">
    <location>
        <begin position="952"/>
        <end position="978"/>
    </location>
</feature>
<dbReference type="SUPFAM" id="SSF56784">
    <property type="entry name" value="HAD-like"/>
    <property type="match status" value="1"/>
</dbReference>
<feature type="transmembrane region" description="Helical" evidence="13">
    <location>
        <begin position="1154"/>
        <end position="1178"/>
    </location>
</feature>
<feature type="transmembrane region" description="Helical" evidence="13">
    <location>
        <begin position="416"/>
        <end position="436"/>
    </location>
</feature>